<dbReference type="Gene3D" id="1.20.120.330">
    <property type="entry name" value="Nucleotidyltransferases domain 2"/>
    <property type="match status" value="1"/>
</dbReference>
<comment type="caution">
    <text evidence="1">The sequence shown here is derived from an EMBL/GenBank/DDBJ whole genome shotgun (WGS) entry which is preliminary data.</text>
</comment>
<proteinExistence type="predicted"/>
<dbReference type="Gene3D" id="3.30.460.10">
    <property type="entry name" value="Beta Polymerase, domain 2"/>
    <property type="match status" value="1"/>
</dbReference>
<dbReference type="GO" id="GO:0016779">
    <property type="term" value="F:nucleotidyltransferase activity"/>
    <property type="evidence" value="ECO:0007669"/>
    <property type="project" value="UniProtKB-KW"/>
</dbReference>
<dbReference type="InterPro" id="IPR043519">
    <property type="entry name" value="NT_sf"/>
</dbReference>
<dbReference type="NCBIfam" id="NF033387">
    <property type="entry name" value="ANT_6_aadS"/>
    <property type="match status" value="1"/>
</dbReference>
<accession>A0ABU0TD95</accession>
<evidence type="ECO:0000313" key="2">
    <source>
        <dbReference type="Proteomes" id="UP001225072"/>
    </source>
</evidence>
<keyword evidence="2" id="KW-1185">Reference proteome</keyword>
<protein>
    <submittedName>
        <fullName evidence="1">Aminoglycoside 6-adenylyltransferase</fullName>
        <ecNumber evidence="1">2.7.7.-</ecNumber>
    </submittedName>
</protein>
<dbReference type="EMBL" id="JAUTAL010000001">
    <property type="protein sequence ID" value="MDQ1095019.1"/>
    <property type="molecule type" value="Genomic_DNA"/>
</dbReference>
<organism evidence="1 2">
    <name type="scientific">Chryseobacterium camelliae</name>
    <dbReference type="NCBI Taxonomy" id="1265445"/>
    <lineage>
        <taxon>Bacteria</taxon>
        <taxon>Pseudomonadati</taxon>
        <taxon>Bacteroidota</taxon>
        <taxon>Flavobacteriia</taxon>
        <taxon>Flavobacteriales</taxon>
        <taxon>Weeksellaceae</taxon>
        <taxon>Chryseobacterium group</taxon>
        <taxon>Chryseobacterium</taxon>
    </lineage>
</organism>
<sequence length="291" mass="34286">MKAREEKLNEIIRWAETNPDIRAVLLTSSLVNPYAPVDDLSDLDIELVLLDRNRYETNNDWINIFGDPVCIIEEKDDVFDSVHAMKMVLYSDHVKIDFKLYGIQEFNKEVQSEALPDDWDVGYKVLIDKDGMTGSMKAPAYQSVMITKPDMQEFHRLITDFWWDTSYVAKCLKRGDIFYAKYMSENIIRTEYLVPLIEWYIASEHHWENITTNKHGRLFRKYLSNDLWQKVESTFSGHDTEENWKALWAMIDLVHILGTRLSECLGYTYPSDVEKGMMKHLIYVQNLKNNF</sequence>
<name>A0ABU0TD95_9FLAO</name>
<dbReference type="EC" id="2.7.7.-" evidence="1"/>
<dbReference type="Proteomes" id="UP001225072">
    <property type="component" value="Unassembled WGS sequence"/>
</dbReference>
<reference evidence="1 2" key="1">
    <citation type="submission" date="2023-07" db="EMBL/GenBank/DDBJ databases">
        <title>Functional and genomic diversity of the sorghum phyllosphere microbiome.</title>
        <authorList>
            <person name="Shade A."/>
        </authorList>
    </citation>
    <scope>NUCLEOTIDE SEQUENCE [LARGE SCALE GENOMIC DNA]</scope>
    <source>
        <strain evidence="1 2">SORGH_AS_1064</strain>
    </source>
</reference>
<keyword evidence="1" id="KW-0548">Nucleotidyltransferase</keyword>
<dbReference type="SUPFAM" id="SSF81301">
    <property type="entry name" value="Nucleotidyltransferase"/>
    <property type="match status" value="1"/>
</dbReference>
<dbReference type="SUPFAM" id="SSF81631">
    <property type="entry name" value="PAP/OAS1 substrate-binding domain"/>
    <property type="match status" value="1"/>
</dbReference>
<dbReference type="InterPro" id="IPR007530">
    <property type="entry name" value="Aminoglycoside_adenylylTfrase"/>
</dbReference>
<dbReference type="RefSeq" id="WP_307445392.1">
    <property type="nucleotide sequence ID" value="NZ_JAUTAL010000001.1"/>
</dbReference>
<gene>
    <name evidence="1" type="ORF">QE404_000166</name>
</gene>
<evidence type="ECO:0000313" key="1">
    <source>
        <dbReference type="EMBL" id="MDQ1095019.1"/>
    </source>
</evidence>
<dbReference type="Pfam" id="PF04439">
    <property type="entry name" value="Adenyl_transf"/>
    <property type="match status" value="1"/>
</dbReference>
<keyword evidence="1" id="KW-0808">Transferase</keyword>